<dbReference type="SUPFAM" id="SSF52833">
    <property type="entry name" value="Thioredoxin-like"/>
    <property type="match status" value="1"/>
</dbReference>
<dbReference type="InterPro" id="IPR004046">
    <property type="entry name" value="GST_C"/>
</dbReference>
<evidence type="ECO:0000313" key="4">
    <source>
        <dbReference type="EMBL" id="KAA5610854.1"/>
    </source>
</evidence>
<accession>A0A5M6IRG3</accession>
<evidence type="ECO:0000313" key="5">
    <source>
        <dbReference type="Proteomes" id="UP000325255"/>
    </source>
</evidence>
<dbReference type="SUPFAM" id="SSF47616">
    <property type="entry name" value="GST C-terminal domain-like"/>
    <property type="match status" value="1"/>
</dbReference>
<feature type="domain" description="GST C-terminal" evidence="3">
    <location>
        <begin position="93"/>
        <end position="213"/>
    </location>
</feature>
<dbReference type="CDD" id="cd03046">
    <property type="entry name" value="GST_N_GTT1_like"/>
    <property type="match status" value="1"/>
</dbReference>
<dbReference type="Gene3D" id="3.40.30.10">
    <property type="entry name" value="Glutaredoxin"/>
    <property type="match status" value="1"/>
</dbReference>
<name>A0A5M6IRG3_9PROT</name>
<proteinExistence type="inferred from homology"/>
<comment type="caution">
    <text evidence="4">The sequence shown here is derived from an EMBL/GenBank/DDBJ whole genome shotgun (WGS) entry which is preliminary data.</text>
</comment>
<comment type="similarity">
    <text evidence="1">Belongs to the GST superfamily.</text>
</comment>
<dbReference type="PANTHER" id="PTHR44051:SF8">
    <property type="entry name" value="GLUTATHIONE S-TRANSFERASE GSTA"/>
    <property type="match status" value="1"/>
</dbReference>
<organism evidence="4 5">
    <name type="scientific">Rhodovastum atsumiense</name>
    <dbReference type="NCBI Taxonomy" id="504468"/>
    <lineage>
        <taxon>Bacteria</taxon>
        <taxon>Pseudomonadati</taxon>
        <taxon>Pseudomonadota</taxon>
        <taxon>Alphaproteobacteria</taxon>
        <taxon>Acetobacterales</taxon>
        <taxon>Acetobacteraceae</taxon>
        <taxon>Rhodovastum</taxon>
    </lineage>
</organism>
<feature type="domain" description="GST N-terminal" evidence="2">
    <location>
        <begin position="10"/>
        <end position="90"/>
    </location>
</feature>
<dbReference type="InterPro" id="IPR004045">
    <property type="entry name" value="Glutathione_S-Trfase_N"/>
</dbReference>
<dbReference type="InterPro" id="IPR010987">
    <property type="entry name" value="Glutathione-S-Trfase_C-like"/>
</dbReference>
<dbReference type="InterPro" id="IPR040079">
    <property type="entry name" value="Glutathione_S-Trfase"/>
</dbReference>
<dbReference type="PROSITE" id="PS50405">
    <property type="entry name" value="GST_CTER"/>
    <property type="match status" value="1"/>
</dbReference>
<evidence type="ECO:0000259" key="2">
    <source>
        <dbReference type="PROSITE" id="PS50404"/>
    </source>
</evidence>
<dbReference type="InterPro" id="IPR036249">
    <property type="entry name" value="Thioredoxin-like_sf"/>
</dbReference>
<dbReference type="AlphaFoldDB" id="A0A5M6IRG3"/>
<dbReference type="SFLD" id="SFLDS00019">
    <property type="entry name" value="Glutathione_Transferase_(cytos"/>
    <property type="match status" value="1"/>
</dbReference>
<sequence>MSEHYQSQGSTGLILYGIPKSRTYRCIWAAEEAGLPYTVEPVSYGAESKTPAFRAINPNGKIPAMRDGALVLFESLAITLHIARRAGPPLMPEGDDAARVLQWTLWVATEVEHHIIRWAANTFYRPPAERVPEEAAAASATVLTALSVLEGHLAGRDWVVGDGFSIADLNIASVLYPSYAQGFGLGSLSVTEAWLRRCLARPAAVRTLALREG</sequence>
<dbReference type="SFLD" id="SFLDG01150">
    <property type="entry name" value="Main.1:_Beta-like"/>
    <property type="match status" value="1"/>
</dbReference>
<protein>
    <submittedName>
        <fullName evidence="4">Glutathione S-transferase family protein</fullName>
    </submittedName>
</protein>
<dbReference type="OrthoDB" id="9810080at2"/>
<keyword evidence="4" id="KW-0808">Transferase</keyword>
<evidence type="ECO:0000256" key="1">
    <source>
        <dbReference type="RuleBase" id="RU003494"/>
    </source>
</evidence>
<keyword evidence="5" id="KW-1185">Reference proteome</keyword>
<dbReference type="EMBL" id="VWPK01000027">
    <property type="protein sequence ID" value="KAA5610854.1"/>
    <property type="molecule type" value="Genomic_DNA"/>
</dbReference>
<dbReference type="InterPro" id="IPR036282">
    <property type="entry name" value="Glutathione-S-Trfase_C_sf"/>
</dbReference>
<dbReference type="PROSITE" id="PS50404">
    <property type="entry name" value="GST_NTER"/>
    <property type="match status" value="1"/>
</dbReference>
<dbReference type="PANTHER" id="PTHR44051">
    <property type="entry name" value="GLUTATHIONE S-TRANSFERASE-RELATED"/>
    <property type="match status" value="1"/>
</dbReference>
<dbReference type="SFLD" id="SFLDG00358">
    <property type="entry name" value="Main_(cytGST)"/>
    <property type="match status" value="1"/>
</dbReference>
<evidence type="ECO:0000259" key="3">
    <source>
        <dbReference type="PROSITE" id="PS50405"/>
    </source>
</evidence>
<reference evidence="4 5" key="1">
    <citation type="submission" date="2019-09" db="EMBL/GenBank/DDBJ databases">
        <title>Genome sequence of Rhodovastum atsumiense, a diverse member of the Acetobacteraceae family of non-sulfur purple photosynthetic bacteria.</title>
        <authorList>
            <person name="Meyer T."/>
            <person name="Kyndt J."/>
        </authorList>
    </citation>
    <scope>NUCLEOTIDE SEQUENCE [LARGE SCALE GENOMIC DNA]</scope>
    <source>
        <strain evidence="4 5">DSM 21279</strain>
    </source>
</reference>
<dbReference type="CDD" id="cd03207">
    <property type="entry name" value="GST_C_8"/>
    <property type="match status" value="1"/>
</dbReference>
<dbReference type="Proteomes" id="UP000325255">
    <property type="component" value="Unassembled WGS sequence"/>
</dbReference>
<dbReference type="Pfam" id="PF02798">
    <property type="entry name" value="GST_N"/>
    <property type="match status" value="1"/>
</dbReference>
<gene>
    <name evidence="4" type="ORF">F1189_17415</name>
</gene>
<dbReference type="GO" id="GO:0016740">
    <property type="term" value="F:transferase activity"/>
    <property type="evidence" value="ECO:0007669"/>
    <property type="project" value="UniProtKB-KW"/>
</dbReference>
<dbReference type="Gene3D" id="1.20.1050.10">
    <property type="match status" value="1"/>
</dbReference>
<dbReference type="RefSeq" id="WP_150042137.1">
    <property type="nucleotide sequence ID" value="NZ_OW485601.1"/>
</dbReference>
<dbReference type="Pfam" id="PF00043">
    <property type="entry name" value="GST_C"/>
    <property type="match status" value="1"/>
</dbReference>